<sequence>MSIQTKRNGVPPPDRSIVRCPPPPPTTMPPPRRGTRRRRTTVAFVTDDDDDDDGVPLNDESLLLVFSALSSSTADLVRCAATCRRWRRLVSSDAAFICRAPPRSSDDPFIPTLALGFFFSHHSPSTDTTSAAAITAAPPRFVPLSAAGSRLQPSLAALVDGASRVVASRPGRIVLDLRRRASSRITNAVKLAVCNPGGGGGVDVLPPLRGKDSPTGPYACTVITGADEDAGDAGASYRVVLLYNRRSFTALRCYSSNAGVWGPEAVVTGVRIGRNHLAAVGLHAAAAVVHDGFVFWPRLAMAVRLDSLLLPPPPTSMPSSRRHTVAGFSLAERQRPSRKTMEVERLLGVMPDGRMLRVEADNETIRAYWGGGDGGLMGEKLKWRWTMKQALMGVHGVRLRWLCEKSGLVIFTARNNNGHGEETHVYTVDVETKQLRRVATCGEPALGEMMIRGYEMDRVTLLASLALPARPLSPFSLSFSGKWARPDSAELESERRTPPRRALACKSDRCPSSIVSPNQKPQPHRRLELQAAANPRVPSSSLSPLPSRRKASRGGKERAESLFPLSLSRSLRVPSLESKKTELPRSSFALVRRSSGEARPSDLDPTVQIESDSSQPSLTENGSFEGDQDQDQAYEEEPLQYCEQGNDLDEF</sequence>
<feature type="compositionally biased region" description="Low complexity" evidence="1">
    <location>
        <begin position="535"/>
        <end position="546"/>
    </location>
</feature>
<name>A0A835AQY3_9POAL</name>
<gene>
    <name evidence="3" type="ORF">HU200_051247</name>
</gene>
<reference evidence="3" key="1">
    <citation type="submission" date="2020-07" db="EMBL/GenBank/DDBJ databases">
        <title>Genome sequence and genetic diversity analysis of an under-domesticated orphan crop, white fonio (Digitaria exilis).</title>
        <authorList>
            <person name="Bennetzen J.L."/>
            <person name="Chen S."/>
            <person name="Ma X."/>
            <person name="Wang X."/>
            <person name="Yssel A.E.J."/>
            <person name="Chaluvadi S.R."/>
            <person name="Johnson M."/>
            <person name="Gangashetty P."/>
            <person name="Hamidou F."/>
            <person name="Sanogo M.D."/>
            <person name="Zwaenepoel A."/>
            <person name="Wallace J."/>
            <person name="Van De Peer Y."/>
            <person name="Van Deynze A."/>
        </authorList>
    </citation>
    <scope>NUCLEOTIDE SEQUENCE</scope>
    <source>
        <tissue evidence="3">Leaves</tissue>
    </source>
</reference>
<feature type="compositionally biased region" description="Pro residues" evidence="1">
    <location>
        <begin position="10"/>
        <end position="32"/>
    </location>
</feature>
<feature type="compositionally biased region" description="Polar residues" evidence="1">
    <location>
        <begin position="608"/>
        <end position="622"/>
    </location>
</feature>
<dbReference type="EMBL" id="JACEFO010002268">
    <property type="protein sequence ID" value="KAF8670055.1"/>
    <property type="molecule type" value="Genomic_DNA"/>
</dbReference>
<dbReference type="InterPro" id="IPR036047">
    <property type="entry name" value="F-box-like_dom_sf"/>
</dbReference>
<feature type="domain" description="F-box" evidence="2">
    <location>
        <begin position="59"/>
        <end position="93"/>
    </location>
</feature>
<feature type="compositionally biased region" description="Acidic residues" evidence="1">
    <location>
        <begin position="626"/>
        <end position="638"/>
    </location>
</feature>
<organism evidence="3 4">
    <name type="scientific">Digitaria exilis</name>
    <dbReference type="NCBI Taxonomy" id="1010633"/>
    <lineage>
        <taxon>Eukaryota</taxon>
        <taxon>Viridiplantae</taxon>
        <taxon>Streptophyta</taxon>
        <taxon>Embryophyta</taxon>
        <taxon>Tracheophyta</taxon>
        <taxon>Spermatophyta</taxon>
        <taxon>Magnoliopsida</taxon>
        <taxon>Liliopsida</taxon>
        <taxon>Poales</taxon>
        <taxon>Poaceae</taxon>
        <taxon>PACMAD clade</taxon>
        <taxon>Panicoideae</taxon>
        <taxon>Panicodae</taxon>
        <taxon>Paniceae</taxon>
        <taxon>Anthephorinae</taxon>
        <taxon>Digitaria</taxon>
    </lineage>
</organism>
<feature type="region of interest" description="Disordered" evidence="1">
    <location>
        <begin position="576"/>
        <end position="651"/>
    </location>
</feature>
<keyword evidence="4" id="KW-1185">Reference proteome</keyword>
<protein>
    <recommendedName>
        <fullName evidence="2">F-box domain-containing protein</fullName>
    </recommendedName>
</protein>
<evidence type="ECO:0000259" key="2">
    <source>
        <dbReference type="Pfam" id="PF12937"/>
    </source>
</evidence>
<comment type="caution">
    <text evidence="3">The sequence shown here is derived from an EMBL/GenBank/DDBJ whole genome shotgun (WGS) entry which is preliminary data.</text>
</comment>
<dbReference type="PANTHER" id="PTHR36140">
    <property type="entry name" value="F-BOX DOMAIN-CONTAINING PROTEIN-RELATED"/>
    <property type="match status" value="1"/>
</dbReference>
<dbReference type="CDD" id="cd09917">
    <property type="entry name" value="F-box_SF"/>
    <property type="match status" value="1"/>
</dbReference>
<dbReference type="Pfam" id="PF12937">
    <property type="entry name" value="F-box-like"/>
    <property type="match status" value="1"/>
</dbReference>
<dbReference type="InterPro" id="IPR001810">
    <property type="entry name" value="F-box_dom"/>
</dbReference>
<feature type="region of interest" description="Disordered" evidence="1">
    <location>
        <begin position="487"/>
        <end position="561"/>
    </location>
</feature>
<dbReference type="AlphaFoldDB" id="A0A835AQY3"/>
<dbReference type="Proteomes" id="UP000636709">
    <property type="component" value="Unassembled WGS sequence"/>
</dbReference>
<dbReference type="SUPFAM" id="SSF81383">
    <property type="entry name" value="F-box domain"/>
    <property type="match status" value="1"/>
</dbReference>
<dbReference type="PANTHER" id="PTHR36140:SF1">
    <property type="entry name" value="F-BOX DOMAIN CONTAINING PROTEIN, EXPRESSED"/>
    <property type="match status" value="1"/>
</dbReference>
<proteinExistence type="predicted"/>
<evidence type="ECO:0000313" key="4">
    <source>
        <dbReference type="Proteomes" id="UP000636709"/>
    </source>
</evidence>
<dbReference type="OrthoDB" id="695544at2759"/>
<feature type="compositionally biased region" description="Basic and acidic residues" evidence="1">
    <location>
        <begin position="487"/>
        <end position="497"/>
    </location>
</feature>
<evidence type="ECO:0000256" key="1">
    <source>
        <dbReference type="SAM" id="MobiDB-lite"/>
    </source>
</evidence>
<evidence type="ECO:0000313" key="3">
    <source>
        <dbReference type="EMBL" id="KAF8670055.1"/>
    </source>
</evidence>
<feature type="region of interest" description="Disordered" evidence="1">
    <location>
        <begin position="1"/>
        <end position="39"/>
    </location>
</feature>
<accession>A0A835AQY3</accession>
<dbReference type="Gene3D" id="1.20.1280.50">
    <property type="match status" value="1"/>
</dbReference>